<organism evidence="2 3">
    <name type="scientific">Coemansia biformis</name>
    <dbReference type="NCBI Taxonomy" id="1286918"/>
    <lineage>
        <taxon>Eukaryota</taxon>
        <taxon>Fungi</taxon>
        <taxon>Fungi incertae sedis</taxon>
        <taxon>Zoopagomycota</taxon>
        <taxon>Kickxellomycotina</taxon>
        <taxon>Kickxellomycetes</taxon>
        <taxon>Kickxellales</taxon>
        <taxon>Kickxellaceae</taxon>
        <taxon>Coemansia</taxon>
    </lineage>
</organism>
<reference evidence="2" key="1">
    <citation type="submission" date="2022-07" db="EMBL/GenBank/DDBJ databases">
        <title>Phylogenomic reconstructions and comparative analyses of Kickxellomycotina fungi.</title>
        <authorList>
            <person name="Reynolds N.K."/>
            <person name="Stajich J.E."/>
            <person name="Barry K."/>
            <person name="Grigoriev I.V."/>
            <person name="Crous P."/>
            <person name="Smith M.E."/>
        </authorList>
    </citation>
    <scope>NUCLEOTIDE SEQUENCE</scope>
    <source>
        <strain evidence="2">BCRC 34381</strain>
    </source>
</reference>
<proteinExistence type="predicted"/>
<name>A0A9W8CVJ3_9FUNG</name>
<accession>A0A9W8CVJ3</accession>
<dbReference type="AlphaFoldDB" id="A0A9W8CVJ3"/>
<gene>
    <name evidence="2" type="ORF">LPJ61_005688</name>
</gene>
<feature type="region of interest" description="Disordered" evidence="1">
    <location>
        <begin position="165"/>
        <end position="193"/>
    </location>
</feature>
<evidence type="ECO:0000256" key="1">
    <source>
        <dbReference type="SAM" id="MobiDB-lite"/>
    </source>
</evidence>
<comment type="caution">
    <text evidence="2">The sequence shown here is derived from an EMBL/GenBank/DDBJ whole genome shotgun (WGS) entry which is preliminary data.</text>
</comment>
<keyword evidence="3" id="KW-1185">Reference proteome</keyword>
<feature type="compositionally biased region" description="Pro residues" evidence="1">
    <location>
        <begin position="183"/>
        <end position="193"/>
    </location>
</feature>
<evidence type="ECO:0000313" key="3">
    <source>
        <dbReference type="Proteomes" id="UP001143981"/>
    </source>
</evidence>
<dbReference type="OrthoDB" id="5512401at2759"/>
<evidence type="ECO:0000313" key="2">
    <source>
        <dbReference type="EMBL" id="KAJ1724947.1"/>
    </source>
</evidence>
<protein>
    <submittedName>
        <fullName evidence="2">Uncharacterized protein</fullName>
    </submittedName>
</protein>
<dbReference type="Proteomes" id="UP001143981">
    <property type="component" value="Unassembled WGS sequence"/>
</dbReference>
<dbReference type="EMBL" id="JANBOI010002059">
    <property type="protein sequence ID" value="KAJ1724947.1"/>
    <property type="molecule type" value="Genomic_DNA"/>
</dbReference>
<sequence length="193" mass="21635">MAVLRYGYLRGTFGLPYGGYTIQEPHPIDVELDAANEHRQMFCVLGRFSAVTGWLDGNQHTITARQAAQATFTREIVAEVYTESSWIAQMLWGLGCLDVQLVIRIGRTWDRRPRDRSCQFFPVLKVIAPSEVVMDDIGALLRRAVPGQVLDAAREKDLVARTLSRAPSHGLPPYRRGSMSLPSPSPRPPPEYE</sequence>